<evidence type="ECO:0000313" key="3">
    <source>
        <dbReference type="EMBL" id="GAA2436193.1"/>
    </source>
</evidence>
<dbReference type="EMBL" id="BAAARW010000020">
    <property type="protein sequence ID" value="GAA2436193.1"/>
    <property type="molecule type" value="Genomic_DNA"/>
</dbReference>
<dbReference type="RefSeq" id="WP_344593230.1">
    <property type="nucleotide sequence ID" value="NZ_BAAARW010000020.1"/>
</dbReference>
<feature type="region of interest" description="Disordered" evidence="1">
    <location>
        <begin position="1"/>
        <end position="63"/>
    </location>
</feature>
<comment type="caution">
    <text evidence="3">The sequence shown here is derived from an EMBL/GenBank/DDBJ whole genome shotgun (WGS) entry which is preliminary data.</text>
</comment>
<organism evidence="3 4">
    <name type="scientific">Actinomadura vinacea</name>
    <dbReference type="NCBI Taxonomy" id="115336"/>
    <lineage>
        <taxon>Bacteria</taxon>
        <taxon>Bacillati</taxon>
        <taxon>Actinomycetota</taxon>
        <taxon>Actinomycetes</taxon>
        <taxon>Streptosporangiales</taxon>
        <taxon>Thermomonosporaceae</taxon>
        <taxon>Actinomadura</taxon>
    </lineage>
</organism>
<feature type="transmembrane region" description="Helical" evidence="2">
    <location>
        <begin position="72"/>
        <end position="97"/>
    </location>
</feature>
<gene>
    <name evidence="3" type="ORF">GCM10010191_58780</name>
</gene>
<feature type="compositionally biased region" description="Low complexity" evidence="1">
    <location>
        <begin position="22"/>
        <end position="36"/>
    </location>
</feature>
<evidence type="ECO:0000256" key="1">
    <source>
        <dbReference type="SAM" id="MobiDB-lite"/>
    </source>
</evidence>
<dbReference type="Proteomes" id="UP001501231">
    <property type="component" value="Unassembled WGS sequence"/>
</dbReference>
<keyword evidence="4" id="KW-1185">Reference proteome</keyword>
<keyword evidence="2" id="KW-1133">Transmembrane helix</keyword>
<sequence length="159" mass="16636">MADDHDRPSKQGPGEAPDSSPARDTAPAGTATAPGGPARPGGTGKAPHRAVSRMPRPPAGTLKASRKRVAGALATIVSVITTVVVVVLAVHIMFVLLEANGSNELVRTIGDRAWDLAWQFKDVFQPADRKVGVAVNYGLAALVYLLAGRLIISMIRRLG</sequence>
<feature type="transmembrane region" description="Helical" evidence="2">
    <location>
        <begin position="134"/>
        <end position="152"/>
    </location>
</feature>
<reference evidence="3 4" key="1">
    <citation type="journal article" date="2019" name="Int. J. Syst. Evol. Microbiol.">
        <title>The Global Catalogue of Microorganisms (GCM) 10K type strain sequencing project: providing services to taxonomists for standard genome sequencing and annotation.</title>
        <authorList>
            <consortium name="The Broad Institute Genomics Platform"/>
            <consortium name="The Broad Institute Genome Sequencing Center for Infectious Disease"/>
            <person name="Wu L."/>
            <person name="Ma J."/>
        </authorList>
    </citation>
    <scope>NUCLEOTIDE SEQUENCE [LARGE SCALE GENOMIC DNA]</scope>
    <source>
        <strain evidence="3 4">JCM 3325</strain>
    </source>
</reference>
<protein>
    <submittedName>
        <fullName evidence="3">Uncharacterized protein</fullName>
    </submittedName>
</protein>
<proteinExistence type="predicted"/>
<keyword evidence="2" id="KW-0472">Membrane</keyword>
<name>A0ABN3JP53_9ACTN</name>
<evidence type="ECO:0000256" key="2">
    <source>
        <dbReference type="SAM" id="Phobius"/>
    </source>
</evidence>
<accession>A0ABN3JP53</accession>
<evidence type="ECO:0000313" key="4">
    <source>
        <dbReference type="Proteomes" id="UP001501231"/>
    </source>
</evidence>
<keyword evidence="2" id="KW-0812">Transmembrane</keyword>